<sequence length="596" mass="67165">MAPRRRCPVCRSKQWHKEPSSGLIACSEGHVLQNYRHEAAEADDLGPHTLRKRALKSGRKKKEKESKADPKLYHGARARYHYFQCLQLLLRKQIVALTGLWNLPPEFETICRDVWAVHLSLLPSPPPAEPYFHLQETQGKTQPTREDAVIPTTDTPPDGENPSEESEESSSSESSDEEENEDPEIAALLRENSASGSSSDDDSIVDPALKLSDASPRQAEKKSLKNRYDSPASNVAVLTLACWMMRIPVICADFQKIIELHELPYLDPVPLLPSKLTLHLTRHTIQMLSPHHTPSTLVVHSLASRLAKIMYSSHGIITPELNAAPILWRTIRCLGGTPTLYNLTKRLAYILSLPLTLHYSLAPNLKQVNKRDPSSHKYDNVPPEVAFLATCIVVLKMVYGLDGKIRLPNTSTDPACALPRLDEYISLLKNLDDADSKSKHAMFSSETQMSVAYLSGSMTDEYLDFCEKALVRPKDEKTEGRNLLEDYFPIRKGNSTAQKNMTTLEDVPTYPKLRANRSKADNPEAMLPGQPYTIFNAQDVLGTLPEEYELVVSRAARWAGVPDEYLSSVIERFERRVVRWWDGERKRLIEASKEEE</sequence>
<reference evidence="13 14" key="1">
    <citation type="submission" date="2014-04" db="EMBL/GenBank/DDBJ databases">
        <authorList>
            <consortium name="DOE Joint Genome Institute"/>
            <person name="Kuo A."/>
            <person name="Tarkka M."/>
            <person name="Buscot F."/>
            <person name="Kohler A."/>
            <person name="Nagy L.G."/>
            <person name="Floudas D."/>
            <person name="Copeland A."/>
            <person name="Barry K.W."/>
            <person name="Cichocki N."/>
            <person name="Veneault-Fourrey C."/>
            <person name="LaButti K."/>
            <person name="Lindquist E.A."/>
            <person name="Lipzen A."/>
            <person name="Lundell T."/>
            <person name="Morin E."/>
            <person name="Murat C."/>
            <person name="Sun H."/>
            <person name="Tunlid A."/>
            <person name="Henrissat B."/>
            <person name="Grigoriev I.V."/>
            <person name="Hibbett D.S."/>
            <person name="Martin F."/>
            <person name="Nordberg H.P."/>
            <person name="Cantor M.N."/>
            <person name="Hua S.X."/>
        </authorList>
    </citation>
    <scope>NUCLEOTIDE SEQUENCE [LARGE SCALE GENOMIC DNA]</scope>
    <source>
        <strain evidence="13 14">F 1598</strain>
    </source>
</reference>
<dbReference type="STRING" id="765440.A0A0C3GJR3"/>
<evidence type="ECO:0000313" key="13">
    <source>
        <dbReference type="EMBL" id="KIM90886.1"/>
    </source>
</evidence>
<evidence type="ECO:0000256" key="5">
    <source>
        <dbReference type="ARBA" id="ARBA00022833"/>
    </source>
</evidence>
<evidence type="ECO:0000256" key="8">
    <source>
        <dbReference type="ARBA" id="ARBA00023163"/>
    </source>
</evidence>
<feature type="compositionally biased region" description="Basic and acidic residues" evidence="10">
    <location>
        <begin position="218"/>
        <end position="228"/>
    </location>
</feature>
<dbReference type="GO" id="GO:0001164">
    <property type="term" value="F:RNA polymerase I core promoter sequence-specific DNA binding"/>
    <property type="evidence" value="ECO:0007669"/>
    <property type="project" value="InterPro"/>
</dbReference>
<evidence type="ECO:0000256" key="6">
    <source>
        <dbReference type="ARBA" id="ARBA00023015"/>
    </source>
</evidence>
<dbReference type="EMBL" id="KN832972">
    <property type="protein sequence ID" value="KIM90886.1"/>
    <property type="molecule type" value="Genomic_DNA"/>
</dbReference>
<keyword evidence="8" id="KW-0804">Transcription</keyword>
<dbReference type="Pfam" id="PF20644">
    <property type="entry name" value="Rrn7_cyclin_N"/>
    <property type="match status" value="1"/>
</dbReference>
<evidence type="ECO:0000256" key="9">
    <source>
        <dbReference type="ARBA" id="ARBA00023242"/>
    </source>
</evidence>
<evidence type="ECO:0000256" key="10">
    <source>
        <dbReference type="SAM" id="MobiDB-lite"/>
    </source>
</evidence>
<dbReference type="PANTHER" id="PTHR31576">
    <property type="entry name" value="TATA BOX-BINDING PROTEIN-ASSOCIATED FACTOR RNA POLYMERASE I SUBUNIT B"/>
    <property type="match status" value="1"/>
</dbReference>
<dbReference type="HOGENOM" id="CLU_029055_0_0_1"/>
<comment type="similarity">
    <text evidence="2">Belongs to the RRN7/TAF1B family.</text>
</comment>
<dbReference type="OrthoDB" id="428577at2759"/>
<name>A0A0C3GJR3_PILCF</name>
<accession>A0A0C3GJR3</accession>
<evidence type="ECO:0000256" key="7">
    <source>
        <dbReference type="ARBA" id="ARBA00023125"/>
    </source>
</evidence>
<evidence type="ECO:0008006" key="15">
    <source>
        <dbReference type="Google" id="ProtNLM"/>
    </source>
</evidence>
<dbReference type="AlphaFoldDB" id="A0A0C3GJR3"/>
<comment type="subcellular location">
    <subcellularLocation>
        <location evidence="1">Nucleus</location>
        <location evidence="1">Nucleolus</location>
    </subcellularLocation>
</comment>
<evidence type="ECO:0000313" key="14">
    <source>
        <dbReference type="Proteomes" id="UP000054166"/>
    </source>
</evidence>
<evidence type="ECO:0000256" key="4">
    <source>
        <dbReference type="ARBA" id="ARBA00022771"/>
    </source>
</evidence>
<dbReference type="InParanoid" id="A0A0C3GJR3"/>
<protein>
    <recommendedName>
        <fullName evidence="15">RRN7-type domain-containing protein</fullName>
    </recommendedName>
</protein>
<keyword evidence="14" id="KW-1185">Reference proteome</keyword>
<dbReference type="InterPro" id="IPR048538">
    <property type="entry name" value="Rrn7_cyclin_C"/>
</dbReference>
<keyword evidence="9" id="KW-0539">Nucleus</keyword>
<dbReference type="GO" id="GO:0070860">
    <property type="term" value="C:RNA polymerase I core factor complex"/>
    <property type="evidence" value="ECO:0007669"/>
    <property type="project" value="InterPro"/>
</dbReference>
<dbReference type="GO" id="GO:0008270">
    <property type="term" value="F:zinc ion binding"/>
    <property type="evidence" value="ECO:0007669"/>
    <property type="project" value="UniProtKB-KW"/>
</dbReference>
<keyword evidence="4" id="KW-0863">Zinc-finger</keyword>
<organism evidence="13 14">
    <name type="scientific">Piloderma croceum (strain F 1598)</name>
    <dbReference type="NCBI Taxonomy" id="765440"/>
    <lineage>
        <taxon>Eukaryota</taxon>
        <taxon>Fungi</taxon>
        <taxon>Dikarya</taxon>
        <taxon>Basidiomycota</taxon>
        <taxon>Agaricomycotina</taxon>
        <taxon>Agaricomycetes</taxon>
        <taxon>Agaricomycetidae</taxon>
        <taxon>Atheliales</taxon>
        <taxon>Atheliaceae</taxon>
        <taxon>Piloderma</taxon>
    </lineage>
</organism>
<feature type="compositionally biased region" description="Acidic residues" evidence="10">
    <location>
        <begin position="161"/>
        <end position="184"/>
    </location>
</feature>
<reference evidence="14" key="2">
    <citation type="submission" date="2015-01" db="EMBL/GenBank/DDBJ databases">
        <title>Evolutionary Origins and Diversification of the Mycorrhizal Mutualists.</title>
        <authorList>
            <consortium name="DOE Joint Genome Institute"/>
            <consortium name="Mycorrhizal Genomics Consortium"/>
            <person name="Kohler A."/>
            <person name="Kuo A."/>
            <person name="Nagy L.G."/>
            <person name="Floudas D."/>
            <person name="Copeland A."/>
            <person name="Barry K.W."/>
            <person name="Cichocki N."/>
            <person name="Veneault-Fourrey C."/>
            <person name="LaButti K."/>
            <person name="Lindquist E.A."/>
            <person name="Lipzen A."/>
            <person name="Lundell T."/>
            <person name="Morin E."/>
            <person name="Murat C."/>
            <person name="Riley R."/>
            <person name="Ohm R."/>
            <person name="Sun H."/>
            <person name="Tunlid A."/>
            <person name="Henrissat B."/>
            <person name="Grigoriev I.V."/>
            <person name="Hibbett D.S."/>
            <person name="Martin F."/>
        </authorList>
    </citation>
    <scope>NUCLEOTIDE SEQUENCE [LARGE SCALE GENOMIC DNA]</scope>
    <source>
        <strain evidence="14">F 1598</strain>
    </source>
</reference>
<evidence type="ECO:0000256" key="3">
    <source>
        <dbReference type="ARBA" id="ARBA00022723"/>
    </source>
</evidence>
<evidence type="ECO:0000256" key="2">
    <source>
        <dbReference type="ARBA" id="ARBA00006899"/>
    </source>
</evidence>
<dbReference type="PANTHER" id="PTHR31576:SF2">
    <property type="entry name" value="TATA BOX-BINDING PROTEIN-ASSOCIATED FACTOR RNA POLYMERASE I SUBUNIT B"/>
    <property type="match status" value="1"/>
</dbReference>
<keyword evidence="3" id="KW-0479">Metal-binding</keyword>
<keyword evidence="5" id="KW-0862">Zinc</keyword>
<keyword evidence="6" id="KW-0805">Transcription regulation</keyword>
<proteinExistence type="inferred from homology"/>
<evidence type="ECO:0000259" key="11">
    <source>
        <dbReference type="Pfam" id="PF20644"/>
    </source>
</evidence>
<dbReference type="Pfam" id="PF20645">
    <property type="entry name" value="Rrn7_cyclin_C"/>
    <property type="match status" value="1"/>
</dbReference>
<dbReference type="InterPro" id="IPR048540">
    <property type="entry name" value="Rrn7_cyclin_N"/>
</dbReference>
<evidence type="ECO:0000259" key="12">
    <source>
        <dbReference type="Pfam" id="PF20645"/>
    </source>
</evidence>
<feature type="domain" description="Rrn7/TAF1B C-terminal cyclin" evidence="12">
    <location>
        <begin position="293"/>
        <end position="469"/>
    </location>
</feature>
<dbReference type="FunCoup" id="A0A0C3GJR3">
    <property type="interactions" value="42"/>
</dbReference>
<dbReference type="GO" id="GO:0042790">
    <property type="term" value="P:nucleolar large rRNA transcription by RNA polymerase I"/>
    <property type="evidence" value="ECO:0007669"/>
    <property type="project" value="TreeGrafter"/>
</dbReference>
<keyword evidence="7" id="KW-0238">DNA-binding</keyword>
<gene>
    <name evidence="13" type="ORF">PILCRDRAFT_811384</name>
</gene>
<feature type="region of interest" description="Disordered" evidence="10">
    <location>
        <begin position="137"/>
        <end position="228"/>
    </location>
</feature>
<feature type="domain" description="Rrn7/TAF1B N-terminal cyclin" evidence="11">
    <location>
        <begin position="86"/>
        <end position="274"/>
    </location>
</feature>
<dbReference type="Proteomes" id="UP000054166">
    <property type="component" value="Unassembled WGS sequence"/>
</dbReference>
<evidence type="ECO:0000256" key="1">
    <source>
        <dbReference type="ARBA" id="ARBA00004604"/>
    </source>
</evidence>
<dbReference type="InterPro" id="IPR033599">
    <property type="entry name" value="TAF1B/Rrn7"/>
</dbReference>